<dbReference type="Gene3D" id="3.90.550.10">
    <property type="entry name" value="Spore Coat Polysaccharide Biosynthesis Protein SpsA, Chain A"/>
    <property type="match status" value="1"/>
</dbReference>
<feature type="transmembrane region" description="Helical" evidence="1">
    <location>
        <begin position="328"/>
        <end position="349"/>
    </location>
</feature>
<dbReference type="SUPFAM" id="SSF53448">
    <property type="entry name" value="Nucleotide-diphospho-sugar transferases"/>
    <property type="match status" value="1"/>
</dbReference>
<dbReference type="eggNOG" id="COG0463">
    <property type="taxonomic scope" value="Bacteria"/>
</dbReference>
<evidence type="ECO:0000256" key="1">
    <source>
        <dbReference type="SAM" id="Phobius"/>
    </source>
</evidence>
<evidence type="ECO:0000313" key="4">
    <source>
        <dbReference type="Proteomes" id="UP000001508"/>
    </source>
</evidence>
<evidence type="ECO:0000313" key="3">
    <source>
        <dbReference type="EMBL" id="ADH85075.1"/>
    </source>
</evidence>
<accession>D6YZR8</accession>
<dbReference type="InterPro" id="IPR001173">
    <property type="entry name" value="Glyco_trans_2-like"/>
</dbReference>
<dbReference type="CDD" id="cd04179">
    <property type="entry name" value="DPM_DPG-synthase_like"/>
    <property type="match status" value="1"/>
</dbReference>
<protein>
    <submittedName>
        <fullName evidence="3">Glycosyl transferase family 2</fullName>
    </submittedName>
</protein>
<dbReference type="GO" id="GO:0006487">
    <property type="term" value="P:protein N-linked glycosylation"/>
    <property type="evidence" value="ECO:0007669"/>
    <property type="project" value="TreeGrafter"/>
</dbReference>
<reference evidence="4" key="1">
    <citation type="submission" date="2010-02" db="EMBL/GenBank/DDBJ databases">
        <title>Complete sequence of Desulfurivibrio alkaliphilus AHT2.</title>
        <authorList>
            <consortium name="US DOE Joint Genome Institute"/>
            <person name="Pitluck S."/>
            <person name="Chertkov O."/>
            <person name="Detter J.C."/>
            <person name="Han C."/>
            <person name="Tapia R."/>
            <person name="Larimer F."/>
            <person name="Land M."/>
            <person name="Hauser L."/>
            <person name="Kyrpides N."/>
            <person name="Mikhailova N."/>
            <person name="Sorokin D.Y."/>
            <person name="Muyzer G."/>
            <person name="Woyke T."/>
        </authorList>
    </citation>
    <scope>NUCLEOTIDE SEQUENCE [LARGE SCALE GENOMIC DNA]</scope>
    <source>
        <strain evidence="4">DSM 19089 / UNIQEM U267 / AHT2</strain>
    </source>
</reference>
<feature type="transmembrane region" description="Helical" evidence="1">
    <location>
        <begin position="38"/>
        <end position="54"/>
    </location>
</feature>
<dbReference type="EMBL" id="CP001940">
    <property type="protein sequence ID" value="ADH85075.1"/>
    <property type="molecule type" value="Genomic_DNA"/>
</dbReference>
<feature type="transmembrane region" description="Helical" evidence="1">
    <location>
        <begin position="74"/>
        <end position="94"/>
    </location>
</feature>
<dbReference type="InParanoid" id="D6YZR8"/>
<dbReference type="PANTHER" id="PTHR10859">
    <property type="entry name" value="GLYCOSYL TRANSFERASE"/>
    <property type="match status" value="1"/>
</dbReference>
<dbReference type="HOGENOM" id="CLU_690428_0_0_7"/>
<dbReference type="AlphaFoldDB" id="D6YZR8"/>
<dbReference type="Pfam" id="PF00535">
    <property type="entry name" value="Glycos_transf_2"/>
    <property type="match status" value="1"/>
</dbReference>
<name>D6YZR8_DESAT</name>
<dbReference type="KEGG" id="dak:DaAHT2_0369"/>
<dbReference type="InterPro" id="IPR019277">
    <property type="entry name" value="DUF2304"/>
</dbReference>
<dbReference type="InterPro" id="IPR029044">
    <property type="entry name" value="Nucleotide-diphossugar_trans"/>
</dbReference>
<keyword evidence="1" id="KW-0812">Transmembrane</keyword>
<dbReference type="CAZy" id="GT2">
    <property type="family name" value="Glycosyltransferase Family 2"/>
</dbReference>
<keyword evidence="4" id="KW-1185">Reference proteome</keyword>
<dbReference type="STRING" id="589865.DaAHT2_0369"/>
<dbReference type="GO" id="GO:0016740">
    <property type="term" value="F:transferase activity"/>
    <property type="evidence" value="ECO:0007669"/>
    <property type="project" value="UniProtKB-KW"/>
</dbReference>
<dbReference type="PANTHER" id="PTHR10859:SF114">
    <property type="entry name" value="DOLICHOL-PHOSPHATE MANNOSYLTRANSFERASE"/>
    <property type="match status" value="1"/>
</dbReference>
<keyword evidence="1" id="KW-1133">Transmembrane helix</keyword>
<keyword evidence="1" id="KW-0472">Membrane</keyword>
<dbReference type="Pfam" id="PF10066">
    <property type="entry name" value="DUF2304"/>
    <property type="match status" value="1"/>
</dbReference>
<dbReference type="RefSeq" id="WP_013162606.1">
    <property type="nucleotide sequence ID" value="NC_014216.1"/>
</dbReference>
<proteinExistence type="predicted"/>
<dbReference type="eggNOG" id="COG2456">
    <property type="taxonomic scope" value="Bacteria"/>
</dbReference>
<organism evidence="3 4">
    <name type="scientific">Desulfurivibrio alkaliphilus (strain DSM 19089 / UNIQEM U267 / AHT2)</name>
    <dbReference type="NCBI Taxonomy" id="589865"/>
    <lineage>
        <taxon>Bacteria</taxon>
        <taxon>Pseudomonadati</taxon>
        <taxon>Thermodesulfobacteriota</taxon>
        <taxon>Desulfobulbia</taxon>
        <taxon>Desulfobulbales</taxon>
        <taxon>Desulfobulbaceae</taxon>
        <taxon>Desulfurivibrio</taxon>
    </lineage>
</organism>
<evidence type="ECO:0000259" key="2">
    <source>
        <dbReference type="Pfam" id="PF00535"/>
    </source>
</evidence>
<gene>
    <name evidence="3" type="ordered locus">DaAHT2_0369</name>
</gene>
<keyword evidence="3" id="KW-0808">Transferase</keyword>
<feature type="domain" description="Glycosyltransferase 2-like" evidence="2">
    <location>
        <begin position="124"/>
        <end position="284"/>
    </location>
</feature>
<dbReference type="Proteomes" id="UP000001508">
    <property type="component" value="Chromosome"/>
</dbReference>
<sequence length="356" mass="39722">MSELFVFDRIQFVSIIFSLFILGFIFNLVKKRRMKEEYSLLWFFMSLFLLYMSVDRYAIDRLGALVGVAYPPSVLMLLTTGFTFLVLVHLSVVVTRLSEQNNELIQEMGLGKLEEAKKNADILVIVPAYNEGNNIVEVITDLLNNAGLPLDVLVINDGSIDHTGPAARATGRALVIDLPKNLGIGGAVQTGFKYAARHNYQIAVQFDGDGQHLASELPKLVQAIQARHADLVIGSRFVHKHAGFRSTFVRRLGIRTFQLLNSLLIGQKITDNTSGFRAYSQPAIRFLAKHYPTDYPEPEAVILLGRNGFKITEEATEMRERQGGDSSISGLLGIYYMLKVTLGIIMTALRKPLTRD</sequence>
<dbReference type="OrthoDB" id="9811884at2"/>
<feature type="transmembrane region" description="Helical" evidence="1">
    <location>
        <begin position="12"/>
        <end position="29"/>
    </location>
</feature>